<evidence type="ECO:0000259" key="6">
    <source>
        <dbReference type="PROSITE" id="PS50109"/>
    </source>
</evidence>
<dbReference type="SMART" id="SM00388">
    <property type="entry name" value="HisKA"/>
    <property type="match status" value="1"/>
</dbReference>
<keyword evidence="7" id="KW-0418">Kinase</keyword>
<dbReference type="SMART" id="SM00387">
    <property type="entry name" value="HATPase_c"/>
    <property type="match status" value="1"/>
</dbReference>
<comment type="catalytic activity">
    <reaction evidence="1">
        <text>ATP + protein L-histidine = ADP + protein N-phospho-L-histidine.</text>
        <dbReference type="EC" id="2.7.13.3"/>
    </reaction>
</comment>
<keyword evidence="8" id="KW-1185">Reference proteome</keyword>
<feature type="transmembrane region" description="Helical" evidence="5">
    <location>
        <begin position="185"/>
        <end position="205"/>
    </location>
</feature>
<dbReference type="Proteomes" id="UP001205560">
    <property type="component" value="Unassembled WGS sequence"/>
</dbReference>
<feature type="region of interest" description="Disordered" evidence="4">
    <location>
        <begin position="437"/>
        <end position="457"/>
    </location>
</feature>
<dbReference type="PANTHER" id="PTHR43547:SF2">
    <property type="entry name" value="HYBRID SIGNAL TRANSDUCTION HISTIDINE KINASE C"/>
    <property type="match status" value="1"/>
</dbReference>
<keyword evidence="3" id="KW-0597">Phosphoprotein</keyword>
<dbReference type="CDD" id="cd00075">
    <property type="entry name" value="HATPase"/>
    <property type="match status" value="1"/>
</dbReference>
<dbReference type="InterPro" id="IPR036097">
    <property type="entry name" value="HisK_dim/P_sf"/>
</dbReference>
<evidence type="ECO:0000313" key="7">
    <source>
        <dbReference type="EMBL" id="MCS0590904.1"/>
    </source>
</evidence>
<evidence type="ECO:0000256" key="3">
    <source>
        <dbReference type="ARBA" id="ARBA00022553"/>
    </source>
</evidence>
<dbReference type="Pfam" id="PF02518">
    <property type="entry name" value="HATPase_c"/>
    <property type="match status" value="1"/>
</dbReference>
<accession>A0ABT2A9N0</accession>
<dbReference type="InterPro" id="IPR036890">
    <property type="entry name" value="HATPase_C_sf"/>
</dbReference>
<evidence type="ECO:0000256" key="2">
    <source>
        <dbReference type="ARBA" id="ARBA00012438"/>
    </source>
</evidence>
<evidence type="ECO:0000256" key="5">
    <source>
        <dbReference type="SAM" id="Phobius"/>
    </source>
</evidence>
<dbReference type="PRINTS" id="PR00344">
    <property type="entry name" value="BCTRLSENSOR"/>
</dbReference>
<feature type="transmembrane region" description="Helical" evidence="5">
    <location>
        <begin position="47"/>
        <end position="67"/>
    </location>
</feature>
<dbReference type="PANTHER" id="PTHR43547">
    <property type="entry name" value="TWO-COMPONENT HISTIDINE KINASE"/>
    <property type="match status" value="1"/>
</dbReference>
<proteinExistence type="predicted"/>
<dbReference type="InterPro" id="IPR004358">
    <property type="entry name" value="Sig_transdc_His_kin-like_C"/>
</dbReference>
<dbReference type="SUPFAM" id="SSF55874">
    <property type="entry name" value="ATPase domain of HSP90 chaperone/DNA topoisomerase II/histidine kinase"/>
    <property type="match status" value="1"/>
</dbReference>
<dbReference type="RefSeq" id="WP_258846678.1">
    <property type="nucleotide sequence ID" value="NZ_JANUGX010000021.1"/>
</dbReference>
<feature type="domain" description="Histidine kinase" evidence="6">
    <location>
        <begin position="219"/>
        <end position="432"/>
    </location>
</feature>
<dbReference type="Gene3D" id="3.30.565.10">
    <property type="entry name" value="Histidine kinase-like ATPase, C-terminal domain"/>
    <property type="match status" value="1"/>
</dbReference>
<dbReference type="InterPro" id="IPR003661">
    <property type="entry name" value="HisK_dim/P_dom"/>
</dbReference>
<dbReference type="Gene3D" id="1.10.287.130">
    <property type="match status" value="1"/>
</dbReference>
<reference evidence="7 8" key="1">
    <citation type="submission" date="2022-08" db="EMBL/GenBank/DDBJ databases">
        <title>Reclassification of Massilia species as members of the genera Telluria, Duganella, Pseudoduganella, Mokoshia gen. nov. and Zemynaea gen. nov. using orthogonal and non-orthogonal genome-based approaches.</title>
        <authorList>
            <person name="Bowman J.P."/>
        </authorList>
    </citation>
    <scope>NUCLEOTIDE SEQUENCE [LARGE SCALE GENOMIC DNA]</scope>
    <source>
        <strain evidence="7 8">LMG 28164</strain>
    </source>
</reference>
<dbReference type="EMBL" id="JANUGX010000021">
    <property type="protein sequence ID" value="MCS0590904.1"/>
    <property type="molecule type" value="Genomic_DNA"/>
</dbReference>
<evidence type="ECO:0000256" key="4">
    <source>
        <dbReference type="SAM" id="MobiDB-lite"/>
    </source>
</evidence>
<organism evidence="7 8">
    <name type="scientific">Massilia norwichensis</name>
    <dbReference type="NCBI Taxonomy" id="1442366"/>
    <lineage>
        <taxon>Bacteria</taxon>
        <taxon>Pseudomonadati</taxon>
        <taxon>Pseudomonadota</taxon>
        <taxon>Betaproteobacteria</taxon>
        <taxon>Burkholderiales</taxon>
        <taxon>Oxalobacteraceae</taxon>
        <taxon>Telluria group</taxon>
        <taxon>Massilia</taxon>
    </lineage>
</organism>
<name>A0ABT2A9N0_9BURK</name>
<dbReference type="EC" id="2.7.13.3" evidence="2"/>
<keyword evidence="5" id="KW-0812">Transmembrane</keyword>
<dbReference type="PROSITE" id="PS50109">
    <property type="entry name" value="HIS_KIN"/>
    <property type="match status" value="1"/>
</dbReference>
<dbReference type="SUPFAM" id="SSF47384">
    <property type="entry name" value="Homodimeric domain of signal transducing histidine kinase"/>
    <property type="match status" value="1"/>
</dbReference>
<dbReference type="InterPro" id="IPR003594">
    <property type="entry name" value="HATPase_dom"/>
</dbReference>
<keyword evidence="7" id="KW-0808">Transferase</keyword>
<keyword evidence="5" id="KW-1133">Transmembrane helix</keyword>
<gene>
    <name evidence="7" type="ORF">NX782_17080</name>
</gene>
<comment type="caution">
    <text evidence="7">The sequence shown here is derived from an EMBL/GenBank/DDBJ whole genome shotgun (WGS) entry which is preliminary data.</text>
</comment>
<sequence length="457" mass="51245">MKSLLYRSVASISAPIRARYRLSRPALLAWLLRQEQQQEYAVMRLHFLAWLGCIGMPLYYLIWTTWFPQKFETLDLRVIGFVLCLPALLVPHKIKGNWLRVYEFISVTYVMPFFFSFMFLMNHGSAVWGESLLVALIALFHFDWLFALASCAVGALAACLLYVTAGDPDALRSGLSAFPLALEQMPIYIFTIVIVSVTKVGRRVLAREKLSGMASALAMVSHELRTPLISIAANVRGIARAQAGEDRGVEEALARIQFEVRHMNQMIDLFLLSSSAMNRQLAPTERVAMAAVVAAVIERYPFIDAAQRRQVDVVVRQDFAFLGREELAAVVLLNLLRNALKAVARAGRGKVRIIVDGARRRPRLLLMDSGCGIGAKQLPYIFERFYSYPPHTGAGIGLALCKDIVHAWHGKIRCRSREQVYTVFALEFPRERRATVRGGATPAAQLSHRALEDRGKP</sequence>
<feature type="transmembrane region" description="Helical" evidence="5">
    <location>
        <begin position="100"/>
        <end position="120"/>
    </location>
</feature>
<feature type="transmembrane region" description="Helical" evidence="5">
    <location>
        <begin position="132"/>
        <end position="165"/>
    </location>
</feature>
<dbReference type="Pfam" id="PF00512">
    <property type="entry name" value="HisKA"/>
    <property type="match status" value="1"/>
</dbReference>
<keyword evidence="5" id="KW-0472">Membrane</keyword>
<feature type="transmembrane region" description="Helical" evidence="5">
    <location>
        <begin position="74"/>
        <end position="94"/>
    </location>
</feature>
<evidence type="ECO:0000313" key="8">
    <source>
        <dbReference type="Proteomes" id="UP001205560"/>
    </source>
</evidence>
<dbReference type="GO" id="GO:0016301">
    <property type="term" value="F:kinase activity"/>
    <property type="evidence" value="ECO:0007669"/>
    <property type="project" value="UniProtKB-KW"/>
</dbReference>
<evidence type="ECO:0000256" key="1">
    <source>
        <dbReference type="ARBA" id="ARBA00000085"/>
    </source>
</evidence>
<dbReference type="CDD" id="cd00082">
    <property type="entry name" value="HisKA"/>
    <property type="match status" value="1"/>
</dbReference>
<protein>
    <recommendedName>
        <fullName evidence="2">histidine kinase</fullName>
        <ecNumber evidence="2">2.7.13.3</ecNumber>
    </recommendedName>
</protein>
<dbReference type="InterPro" id="IPR005467">
    <property type="entry name" value="His_kinase_dom"/>
</dbReference>